<keyword evidence="2" id="KW-0441">Lipid A biosynthesis</keyword>
<dbReference type="InterPro" id="IPR010137">
    <property type="entry name" value="Lipid_A_LpxA"/>
</dbReference>
<evidence type="ECO:0000256" key="4">
    <source>
        <dbReference type="ARBA" id="ARBA00023098"/>
    </source>
</evidence>
<dbReference type="AlphaFoldDB" id="A0A381UHL8"/>
<dbReference type="GO" id="GO:0009245">
    <property type="term" value="P:lipid A biosynthetic process"/>
    <property type="evidence" value="ECO:0007669"/>
    <property type="project" value="UniProtKB-KW"/>
</dbReference>
<evidence type="ECO:0000256" key="5">
    <source>
        <dbReference type="ARBA" id="ARBA00023315"/>
    </source>
</evidence>
<dbReference type="InterPro" id="IPR011004">
    <property type="entry name" value="Trimer_LpxA-like_sf"/>
</dbReference>
<dbReference type="Gene3D" id="2.160.10.10">
    <property type="entry name" value="Hexapeptide repeat proteins"/>
    <property type="match status" value="1"/>
</dbReference>
<name>A0A381UHL8_9ZZZZ</name>
<dbReference type="GO" id="GO:0016020">
    <property type="term" value="C:membrane"/>
    <property type="evidence" value="ECO:0007669"/>
    <property type="project" value="GOC"/>
</dbReference>
<accession>A0A381UHL8</accession>
<keyword evidence="4" id="KW-0443">Lipid metabolism</keyword>
<dbReference type="EMBL" id="UINC01006221">
    <property type="protein sequence ID" value="SVA26223.1"/>
    <property type="molecule type" value="Genomic_DNA"/>
</dbReference>
<proteinExistence type="predicted"/>
<reference evidence="7" key="1">
    <citation type="submission" date="2018-05" db="EMBL/GenBank/DDBJ databases">
        <authorList>
            <person name="Lanie J.A."/>
            <person name="Ng W.-L."/>
            <person name="Kazmierczak K.M."/>
            <person name="Andrzejewski T.M."/>
            <person name="Davidsen T.M."/>
            <person name="Wayne K.J."/>
            <person name="Tettelin H."/>
            <person name="Glass J.I."/>
            <person name="Rusch D."/>
            <person name="Podicherti R."/>
            <person name="Tsui H.-C.T."/>
            <person name="Winkler M.E."/>
        </authorList>
    </citation>
    <scope>NUCLEOTIDE SEQUENCE</scope>
</reference>
<dbReference type="Pfam" id="PF13720">
    <property type="entry name" value="Acetyltransf_11"/>
    <property type="match status" value="1"/>
</dbReference>
<keyword evidence="5" id="KW-0012">Acyltransferase</keyword>
<keyword evidence="1" id="KW-0444">Lipid biosynthesis</keyword>
<evidence type="ECO:0000256" key="3">
    <source>
        <dbReference type="ARBA" id="ARBA00022679"/>
    </source>
</evidence>
<gene>
    <name evidence="7" type="ORF">METZ01_LOCUS79077</name>
</gene>
<dbReference type="InterPro" id="IPR029098">
    <property type="entry name" value="Acetyltransf_C"/>
</dbReference>
<evidence type="ECO:0000256" key="1">
    <source>
        <dbReference type="ARBA" id="ARBA00022516"/>
    </source>
</evidence>
<dbReference type="PANTHER" id="PTHR43480:SF1">
    <property type="entry name" value="ACYL-[ACYL-CARRIER-PROTEIN]--UDP-N-ACETYLGLUCOSAMINE O-ACYLTRANSFERASE, MITOCHONDRIAL-RELATED"/>
    <property type="match status" value="1"/>
</dbReference>
<sequence>MASTHVAHDCQIGNNVIMANLSTLGGHVEIGDWASLGGGVLVHQFCKIGEHAFIGGGFRSVQDVPPYILAAEEPLNYQGINHIGLKRRGFSSKDRKIIKNTYQIFFRSGLNRNKALDIIKQDIEGSQYKERILEFFRLSERGII</sequence>
<evidence type="ECO:0000313" key="7">
    <source>
        <dbReference type="EMBL" id="SVA26223.1"/>
    </source>
</evidence>
<evidence type="ECO:0000256" key="2">
    <source>
        <dbReference type="ARBA" id="ARBA00022556"/>
    </source>
</evidence>
<dbReference type="SUPFAM" id="SSF51161">
    <property type="entry name" value="Trimeric LpxA-like enzymes"/>
    <property type="match status" value="1"/>
</dbReference>
<dbReference type="InterPro" id="IPR037157">
    <property type="entry name" value="Acetyltransf_C_sf"/>
</dbReference>
<evidence type="ECO:0000259" key="6">
    <source>
        <dbReference type="Pfam" id="PF13720"/>
    </source>
</evidence>
<dbReference type="GO" id="GO:0008780">
    <property type="term" value="F:acyl-[acyl-carrier-protein]-UDP-N-acetylglucosamine O-acyltransferase activity"/>
    <property type="evidence" value="ECO:0007669"/>
    <property type="project" value="InterPro"/>
</dbReference>
<feature type="domain" description="UDP N-acetylglucosamine O-acyltransferase C-terminal" evidence="6">
    <location>
        <begin position="63"/>
        <end position="144"/>
    </location>
</feature>
<dbReference type="Gene3D" id="1.20.1180.10">
    <property type="entry name" value="Udp N-acetylglucosamine O-acyltransferase, C-terminal domain"/>
    <property type="match status" value="1"/>
</dbReference>
<organism evidence="7">
    <name type="scientific">marine metagenome</name>
    <dbReference type="NCBI Taxonomy" id="408172"/>
    <lineage>
        <taxon>unclassified sequences</taxon>
        <taxon>metagenomes</taxon>
        <taxon>ecological metagenomes</taxon>
    </lineage>
</organism>
<dbReference type="PANTHER" id="PTHR43480">
    <property type="entry name" value="ACYL-[ACYL-CARRIER-PROTEIN]--UDP-N-ACETYLGLUCOSAMINE O-ACYLTRANSFERASE"/>
    <property type="match status" value="1"/>
</dbReference>
<keyword evidence="3" id="KW-0808">Transferase</keyword>
<protein>
    <recommendedName>
        <fullName evidence="6">UDP N-acetylglucosamine O-acyltransferase C-terminal domain-containing protein</fullName>
    </recommendedName>
</protein>